<feature type="signal peptide" evidence="1">
    <location>
        <begin position="1"/>
        <end position="26"/>
    </location>
</feature>
<dbReference type="Proteomes" id="UP001597474">
    <property type="component" value="Unassembled WGS sequence"/>
</dbReference>
<accession>A0ABW5U2S1</accession>
<gene>
    <name evidence="2" type="ORF">ACFSUD_05745</name>
</gene>
<feature type="chain" id="PRO_5046794428" evidence="1">
    <location>
        <begin position="27"/>
        <end position="199"/>
    </location>
</feature>
<name>A0ABW5U2S1_9RHOB</name>
<evidence type="ECO:0000313" key="3">
    <source>
        <dbReference type="Proteomes" id="UP001597474"/>
    </source>
</evidence>
<evidence type="ECO:0000313" key="2">
    <source>
        <dbReference type="EMBL" id="MFD2739062.1"/>
    </source>
</evidence>
<comment type="caution">
    <text evidence="2">The sequence shown here is derived from an EMBL/GenBank/DDBJ whole genome shotgun (WGS) entry which is preliminary data.</text>
</comment>
<dbReference type="EMBL" id="JBHUMP010000003">
    <property type="protein sequence ID" value="MFD2739062.1"/>
    <property type="molecule type" value="Genomic_DNA"/>
</dbReference>
<keyword evidence="3" id="KW-1185">Reference proteome</keyword>
<protein>
    <submittedName>
        <fullName evidence="2">Uncharacterized protein</fullName>
    </submittedName>
</protein>
<dbReference type="RefSeq" id="WP_386372322.1">
    <property type="nucleotide sequence ID" value="NZ_JBHUMP010000003.1"/>
</dbReference>
<reference evidence="3" key="1">
    <citation type="journal article" date="2019" name="Int. J. Syst. Evol. Microbiol.">
        <title>The Global Catalogue of Microorganisms (GCM) 10K type strain sequencing project: providing services to taxonomists for standard genome sequencing and annotation.</title>
        <authorList>
            <consortium name="The Broad Institute Genomics Platform"/>
            <consortium name="The Broad Institute Genome Sequencing Center for Infectious Disease"/>
            <person name="Wu L."/>
            <person name="Ma J."/>
        </authorList>
    </citation>
    <scope>NUCLEOTIDE SEQUENCE [LARGE SCALE GENOMIC DNA]</scope>
    <source>
        <strain evidence="3">TISTR 2562</strain>
    </source>
</reference>
<proteinExistence type="predicted"/>
<keyword evidence="1" id="KW-0732">Signal</keyword>
<evidence type="ECO:0000256" key="1">
    <source>
        <dbReference type="SAM" id="SignalP"/>
    </source>
</evidence>
<organism evidence="2 3">
    <name type="scientific">Sulfitobacter aestuarii</name>
    <dbReference type="NCBI Taxonomy" id="2161676"/>
    <lineage>
        <taxon>Bacteria</taxon>
        <taxon>Pseudomonadati</taxon>
        <taxon>Pseudomonadota</taxon>
        <taxon>Alphaproteobacteria</taxon>
        <taxon>Rhodobacterales</taxon>
        <taxon>Roseobacteraceae</taxon>
        <taxon>Sulfitobacter</taxon>
    </lineage>
</organism>
<sequence length="199" mass="21732">MSKIDGFARCSLLAALFLCGSSRVFAEDVDIDAVRAAIEKYQDVTIALADGYIRDPSDQCVSAGDEGLPPELGAMGIHYIHPARLGITAEEPRVDGTGTHTDFTQPSILLYEPQEDGTLVLVGIENLVWEAAWKTGGKPMPEINGKVWEAMADDPATEGDEAHGFMPHYDQHIWVFRDNPNGMLVPFNPNVTCAHHKSQ</sequence>